<evidence type="ECO:0000256" key="3">
    <source>
        <dbReference type="ARBA" id="ARBA00023163"/>
    </source>
</evidence>
<dbReference type="AlphaFoldDB" id="A0AA46AIL6"/>
<keyword evidence="3" id="KW-0804">Transcription</keyword>
<dbReference type="Pfam" id="PF00440">
    <property type="entry name" value="TetR_N"/>
    <property type="match status" value="1"/>
</dbReference>
<dbReference type="GO" id="GO:0003700">
    <property type="term" value="F:DNA-binding transcription factor activity"/>
    <property type="evidence" value="ECO:0007669"/>
    <property type="project" value="TreeGrafter"/>
</dbReference>
<dbReference type="SUPFAM" id="SSF46689">
    <property type="entry name" value="Homeodomain-like"/>
    <property type="match status" value="1"/>
</dbReference>
<dbReference type="InterPro" id="IPR001647">
    <property type="entry name" value="HTH_TetR"/>
</dbReference>
<dbReference type="Gene3D" id="1.10.357.10">
    <property type="entry name" value="Tetracycline Repressor, domain 2"/>
    <property type="match status" value="1"/>
</dbReference>
<feature type="DNA-binding region" description="H-T-H motif" evidence="4">
    <location>
        <begin position="39"/>
        <end position="58"/>
    </location>
</feature>
<dbReference type="InterPro" id="IPR050109">
    <property type="entry name" value="HTH-type_TetR-like_transc_reg"/>
</dbReference>
<dbReference type="PROSITE" id="PS50977">
    <property type="entry name" value="HTH_TETR_2"/>
    <property type="match status" value="1"/>
</dbReference>
<keyword evidence="7" id="KW-1185">Reference proteome</keyword>
<evidence type="ECO:0000313" key="7">
    <source>
        <dbReference type="Proteomes" id="UP001158066"/>
    </source>
</evidence>
<evidence type="ECO:0000259" key="5">
    <source>
        <dbReference type="PROSITE" id="PS50977"/>
    </source>
</evidence>
<dbReference type="GO" id="GO:0000976">
    <property type="term" value="F:transcription cis-regulatory region binding"/>
    <property type="evidence" value="ECO:0007669"/>
    <property type="project" value="TreeGrafter"/>
</dbReference>
<keyword evidence="2 4" id="KW-0238">DNA-binding</keyword>
<dbReference type="PANTHER" id="PTHR30055:SF234">
    <property type="entry name" value="HTH-TYPE TRANSCRIPTIONAL REGULATOR BETI"/>
    <property type="match status" value="1"/>
</dbReference>
<evidence type="ECO:0000256" key="2">
    <source>
        <dbReference type="ARBA" id="ARBA00023125"/>
    </source>
</evidence>
<organism evidence="6 7">
    <name type="scientific">Anoxynatronum buryatiense</name>
    <dbReference type="NCBI Taxonomy" id="489973"/>
    <lineage>
        <taxon>Bacteria</taxon>
        <taxon>Bacillati</taxon>
        <taxon>Bacillota</taxon>
        <taxon>Clostridia</taxon>
        <taxon>Eubacteriales</taxon>
        <taxon>Clostridiaceae</taxon>
        <taxon>Anoxynatronum</taxon>
    </lineage>
</organism>
<dbReference type="PRINTS" id="PR00455">
    <property type="entry name" value="HTHTETR"/>
</dbReference>
<dbReference type="PANTHER" id="PTHR30055">
    <property type="entry name" value="HTH-TYPE TRANSCRIPTIONAL REGULATOR RUTR"/>
    <property type="match status" value="1"/>
</dbReference>
<evidence type="ECO:0000256" key="1">
    <source>
        <dbReference type="ARBA" id="ARBA00023015"/>
    </source>
</evidence>
<reference evidence="6" key="1">
    <citation type="submission" date="2017-05" db="EMBL/GenBank/DDBJ databases">
        <authorList>
            <person name="Varghese N."/>
            <person name="Submissions S."/>
        </authorList>
    </citation>
    <scope>NUCLEOTIDE SEQUENCE</scope>
    <source>
        <strain evidence="6">Su22</strain>
    </source>
</reference>
<gene>
    <name evidence="6" type="ORF">SAMN06296020_104172</name>
</gene>
<dbReference type="InterPro" id="IPR009057">
    <property type="entry name" value="Homeodomain-like_sf"/>
</dbReference>
<accession>A0AA46AIL6</accession>
<sequence>MVKNVIRPDKKTIQKRRIMSYFIEAATQIIDEEGLDAVTIRKVADIAGYNSATLYNYFDNLDHLIFFALLKHFKIYVIHLSDYIKDADNALKKYFLIWEFFCYHSFQDPRVYHTLFFKQFNQPLRDMMQEYYALFPEELEDLPEELEPMLLNQDLTLRNLALLQNCVREGFLREDDLEELNEMTLLIYESMLQHLLTERVEYTPKEATRRTLKYIRMAMKVFNNCVDTLGV</sequence>
<dbReference type="Proteomes" id="UP001158066">
    <property type="component" value="Unassembled WGS sequence"/>
</dbReference>
<comment type="caution">
    <text evidence="6">The sequence shown here is derived from an EMBL/GenBank/DDBJ whole genome shotgun (WGS) entry which is preliminary data.</text>
</comment>
<name>A0AA46AIL6_9CLOT</name>
<evidence type="ECO:0000256" key="4">
    <source>
        <dbReference type="PROSITE-ProRule" id="PRU00335"/>
    </source>
</evidence>
<dbReference type="EMBL" id="FXUF01000004">
    <property type="protein sequence ID" value="SMP52048.1"/>
    <property type="molecule type" value="Genomic_DNA"/>
</dbReference>
<evidence type="ECO:0000313" key="6">
    <source>
        <dbReference type="EMBL" id="SMP52048.1"/>
    </source>
</evidence>
<proteinExistence type="predicted"/>
<feature type="domain" description="HTH tetR-type" evidence="5">
    <location>
        <begin position="16"/>
        <end position="76"/>
    </location>
</feature>
<protein>
    <submittedName>
        <fullName evidence="6">Transcriptional regulator, TetR family</fullName>
    </submittedName>
</protein>
<keyword evidence="1" id="KW-0805">Transcription regulation</keyword>